<dbReference type="AlphaFoldDB" id="A0AAP2GQR7"/>
<dbReference type="EMBL" id="JAHESF010000018">
    <property type="protein sequence ID" value="MBT1698797.1"/>
    <property type="molecule type" value="Genomic_DNA"/>
</dbReference>
<organism evidence="1 2">
    <name type="scientific">Chryseosolibacter histidini</name>
    <dbReference type="NCBI Taxonomy" id="2782349"/>
    <lineage>
        <taxon>Bacteria</taxon>
        <taxon>Pseudomonadati</taxon>
        <taxon>Bacteroidota</taxon>
        <taxon>Cytophagia</taxon>
        <taxon>Cytophagales</taxon>
        <taxon>Chryseotaleaceae</taxon>
        <taxon>Chryseosolibacter</taxon>
    </lineage>
</organism>
<accession>A0AAP2GQR7</accession>
<gene>
    <name evidence="1" type="ORF">KK083_18030</name>
</gene>
<proteinExistence type="predicted"/>
<evidence type="ECO:0000313" key="2">
    <source>
        <dbReference type="Proteomes" id="UP001319200"/>
    </source>
</evidence>
<comment type="caution">
    <text evidence="1">The sequence shown here is derived from an EMBL/GenBank/DDBJ whole genome shotgun (WGS) entry which is preliminary data.</text>
</comment>
<name>A0AAP2GQR7_9BACT</name>
<reference evidence="1 2" key="1">
    <citation type="submission" date="2021-05" db="EMBL/GenBank/DDBJ databases">
        <title>A Polyphasic approach of four new species of the genus Ohtaekwangia: Ohtaekwangia histidinii sp. nov., Ohtaekwangia cretensis sp. nov., Ohtaekwangia indiensis sp. nov., Ohtaekwangia reichenbachii sp. nov. from diverse environment.</title>
        <authorList>
            <person name="Octaviana S."/>
        </authorList>
    </citation>
    <scope>NUCLEOTIDE SEQUENCE [LARGE SCALE GENOMIC DNA]</scope>
    <source>
        <strain evidence="1 2">PWU4</strain>
    </source>
</reference>
<sequence length="70" mass="7967">MKKQSIFVIGIVVVVISCLGEGALSILEHEQWSNYVQTWQTPWASVNKKKVKKSEQEIPLCAEKLARVRI</sequence>
<evidence type="ECO:0000313" key="1">
    <source>
        <dbReference type="EMBL" id="MBT1698797.1"/>
    </source>
</evidence>
<dbReference type="PROSITE" id="PS51257">
    <property type="entry name" value="PROKAR_LIPOPROTEIN"/>
    <property type="match status" value="1"/>
</dbReference>
<protein>
    <submittedName>
        <fullName evidence="1">Uncharacterized protein</fullName>
    </submittedName>
</protein>
<keyword evidence="2" id="KW-1185">Reference proteome</keyword>
<dbReference type="RefSeq" id="WP_254165610.1">
    <property type="nucleotide sequence ID" value="NZ_JAHESF010000018.1"/>
</dbReference>
<dbReference type="Proteomes" id="UP001319200">
    <property type="component" value="Unassembled WGS sequence"/>
</dbReference>